<sequence>MRRLIALLTVVVVLGVGLSSAEIIYTSDIKTDKTPAITMCCEGKVFLSYTDDSDTIYLARGILRTTEGQVVKIGNKVAIGNETPDHPDLGFFNGQILMGWNEDDGNVYLALFKPEEMTRTAKFEYRPNANNPISVTPFYEGLILNTWTSKDKPGLTLIVTKPKVGDDFENLIDNRYNEFEPKEGSSVAYMDDVAIVAWRDDKNVVHITRWRFQQNEITKALSVIGYKDNEMDFKTEVDPAVVFGDDGKLYITWYNKGMDLIECASYDVSSQVINKLDHKNFEAGGCKGLDITYFEGNPYIAYTDGEGIIKVAKIM</sequence>
<gene>
    <name evidence="1" type="ORF">B6D57_01720</name>
</gene>
<proteinExistence type="predicted"/>
<dbReference type="EMBL" id="NATQ01000022">
    <property type="protein sequence ID" value="OQX90892.1"/>
    <property type="molecule type" value="Genomic_DNA"/>
</dbReference>
<evidence type="ECO:0000313" key="2">
    <source>
        <dbReference type="Proteomes" id="UP000192611"/>
    </source>
</evidence>
<accession>A0A1W9S2K9</accession>
<dbReference type="AlphaFoldDB" id="A0A1W9S2K9"/>
<protein>
    <recommendedName>
        <fullName evidence="3">SMP-30/Gluconolactonase/LRE-like region domain-containing protein</fullName>
    </recommendedName>
</protein>
<reference evidence="2" key="1">
    <citation type="submission" date="2017-03" db="EMBL/GenBank/DDBJ databases">
        <title>Novel pathways for hydrocarbon cycling and metabolic interdependencies in hydrothermal sediment communities.</title>
        <authorList>
            <person name="Dombrowski N."/>
            <person name="Seitz K."/>
            <person name="Teske A."/>
            <person name="Baker B."/>
        </authorList>
    </citation>
    <scope>NUCLEOTIDE SEQUENCE [LARGE SCALE GENOMIC DNA]</scope>
</reference>
<comment type="caution">
    <text evidence="1">The sequence shown here is derived from an EMBL/GenBank/DDBJ whole genome shotgun (WGS) entry which is preliminary data.</text>
</comment>
<evidence type="ECO:0008006" key="3">
    <source>
        <dbReference type="Google" id="ProtNLM"/>
    </source>
</evidence>
<dbReference type="Proteomes" id="UP000192611">
    <property type="component" value="Unassembled WGS sequence"/>
</dbReference>
<evidence type="ECO:0000313" key="1">
    <source>
        <dbReference type="EMBL" id="OQX90892.1"/>
    </source>
</evidence>
<organism evidence="1 2">
    <name type="scientific">Candidatus Coatesbacteria bacterium 4484_99</name>
    <dbReference type="NCBI Taxonomy" id="1970774"/>
    <lineage>
        <taxon>Bacteria</taxon>
        <taxon>Candidatus Coatesiibacteriota</taxon>
    </lineage>
</organism>
<name>A0A1W9S2K9_9BACT</name>